<evidence type="ECO:0000256" key="1">
    <source>
        <dbReference type="SAM" id="MobiDB-lite"/>
    </source>
</evidence>
<dbReference type="EMBL" id="JACHGY010000001">
    <property type="protein sequence ID" value="MBB6428264.1"/>
    <property type="molecule type" value="Genomic_DNA"/>
</dbReference>
<sequence length="278" mass="30252">MSQMPGSPTVPLPKKPGNLGVSNPGPAPASPKLVGLALLIALIAVVLVNLYIIGIKKAAQEGEFRFFRLVVAKDVGQTLELEDVRLVGVPESFRDAFRDVVESNSQGQPLRLGDPFTRRAEVGEPLTTRMFDDLTGDEARRLITQGYRGVSLPVVSKTLPDPLKSEMRVDILAPVRAPGGRQEILPVMENVRVVSVGSRTIVDEKSGGRASSNFETLTVEVRPDEAVLFEAITQEVQKTGVYRVLLRSPDDQRQAYITEGGLNPEILERFGLSAASRQ</sequence>
<protein>
    <recommendedName>
        <fullName evidence="5">Pilus assembly protein CpaB</fullName>
    </recommendedName>
</protein>
<evidence type="ECO:0000313" key="4">
    <source>
        <dbReference type="Proteomes" id="UP000541810"/>
    </source>
</evidence>
<reference evidence="3 4" key="1">
    <citation type="submission" date="2020-08" db="EMBL/GenBank/DDBJ databases">
        <title>Genomic Encyclopedia of Type Strains, Phase IV (KMG-IV): sequencing the most valuable type-strain genomes for metagenomic binning, comparative biology and taxonomic classification.</title>
        <authorList>
            <person name="Goeker M."/>
        </authorList>
    </citation>
    <scope>NUCLEOTIDE SEQUENCE [LARGE SCALE GENOMIC DNA]</scope>
    <source>
        <strain evidence="3 4">DSM 103725</strain>
    </source>
</reference>
<evidence type="ECO:0000313" key="3">
    <source>
        <dbReference type="EMBL" id="MBB6428264.1"/>
    </source>
</evidence>
<dbReference type="Proteomes" id="UP000541810">
    <property type="component" value="Unassembled WGS sequence"/>
</dbReference>
<name>A0A7X0LJ01_9BACT</name>
<keyword evidence="2" id="KW-1133">Transmembrane helix</keyword>
<feature type="region of interest" description="Disordered" evidence="1">
    <location>
        <begin position="1"/>
        <end position="24"/>
    </location>
</feature>
<accession>A0A7X0LJ01</accession>
<proteinExistence type="predicted"/>
<keyword evidence="2" id="KW-0472">Membrane</keyword>
<dbReference type="RefSeq" id="WP_184675251.1">
    <property type="nucleotide sequence ID" value="NZ_JACHGY010000001.1"/>
</dbReference>
<organism evidence="3 4">
    <name type="scientific">Algisphaera agarilytica</name>
    <dbReference type="NCBI Taxonomy" id="1385975"/>
    <lineage>
        <taxon>Bacteria</taxon>
        <taxon>Pseudomonadati</taxon>
        <taxon>Planctomycetota</taxon>
        <taxon>Phycisphaerae</taxon>
        <taxon>Phycisphaerales</taxon>
        <taxon>Phycisphaeraceae</taxon>
        <taxon>Algisphaera</taxon>
    </lineage>
</organism>
<gene>
    <name evidence="3" type="ORF">HNQ40_000070</name>
</gene>
<keyword evidence="4" id="KW-1185">Reference proteome</keyword>
<dbReference type="AlphaFoldDB" id="A0A7X0LJ01"/>
<feature type="transmembrane region" description="Helical" evidence="2">
    <location>
        <begin position="33"/>
        <end position="55"/>
    </location>
</feature>
<keyword evidence="2" id="KW-0812">Transmembrane</keyword>
<comment type="caution">
    <text evidence="3">The sequence shown here is derived from an EMBL/GenBank/DDBJ whole genome shotgun (WGS) entry which is preliminary data.</text>
</comment>
<evidence type="ECO:0008006" key="5">
    <source>
        <dbReference type="Google" id="ProtNLM"/>
    </source>
</evidence>
<evidence type="ECO:0000256" key="2">
    <source>
        <dbReference type="SAM" id="Phobius"/>
    </source>
</evidence>